<dbReference type="EMBL" id="HBEK01014596">
    <property type="protein sequence ID" value="CAD8397935.1"/>
    <property type="molecule type" value="Transcribed_RNA"/>
</dbReference>
<evidence type="ECO:0000256" key="1">
    <source>
        <dbReference type="SAM" id="Phobius"/>
    </source>
</evidence>
<organism evidence="3">
    <name type="scientific">Rhodosorus marinus</name>
    <dbReference type="NCBI Taxonomy" id="101924"/>
    <lineage>
        <taxon>Eukaryota</taxon>
        <taxon>Rhodophyta</taxon>
        <taxon>Stylonematophyceae</taxon>
        <taxon>Stylonematales</taxon>
        <taxon>Stylonemataceae</taxon>
        <taxon>Rhodosorus</taxon>
    </lineage>
</organism>
<evidence type="ECO:0000313" key="3">
    <source>
        <dbReference type="EMBL" id="CAD8397936.1"/>
    </source>
</evidence>
<reference evidence="3" key="1">
    <citation type="submission" date="2021-01" db="EMBL/GenBank/DDBJ databases">
        <authorList>
            <person name="Corre E."/>
            <person name="Pelletier E."/>
            <person name="Niang G."/>
            <person name="Scheremetjew M."/>
            <person name="Finn R."/>
            <person name="Kale V."/>
            <person name="Holt S."/>
            <person name="Cochrane G."/>
            <person name="Meng A."/>
            <person name="Brown T."/>
            <person name="Cohen L."/>
        </authorList>
    </citation>
    <scope>NUCLEOTIDE SEQUENCE</scope>
    <source>
        <strain evidence="3">UTEX LB 2760</strain>
    </source>
</reference>
<proteinExistence type="predicted"/>
<dbReference type="AlphaFoldDB" id="A0A6T6MNA4"/>
<keyword evidence="1" id="KW-0472">Membrane</keyword>
<name>A0A6T6MNA4_9RHOD</name>
<evidence type="ECO:0008006" key="4">
    <source>
        <dbReference type="Google" id="ProtNLM"/>
    </source>
</evidence>
<feature type="transmembrane region" description="Helical" evidence="1">
    <location>
        <begin position="48"/>
        <end position="66"/>
    </location>
</feature>
<keyword evidence="1" id="KW-1133">Transmembrane helix</keyword>
<protein>
    <recommendedName>
        <fullName evidence="4">Cytochrome c oxidase assembly factor 3</fullName>
    </recommendedName>
</protein>
<evidence type="ECO:0000313" key="2">
    <source>
        <dbReference type="EMBL" id="CAD8397935.1"/>
    </source>
</evidence>
<sequence length="99" mass="11292">MSVRKKTIGGRASSDYGVLLARMREDQAELREREMNSKRILSKRRRNNFVFLGVLGLFVCSVYGGLRYKYQVNTIGNVLDNVEPLPPSDSRPETQLAEE</sequence>
<keyword evidence="1" id="KW-0812">Transmembrane</keyword>
<dbReference type="EMBL" id="HBEK01014597">
    <property type="protein sequence ID" value="CAD8397936.1"/>
    <property type="molecule type" value="Transcribed_RNA"/>
</dbReference>
<gene>
    <name evidence="2" type="ORF">RMAR0315_LOCUS7925</name>
    <name evidence="3" type="ORF">RMAR0315_LOCUS7926</name>
</gene>
<accession>A0A6T6MNA4</accession>